<evidence type="ECO:0000256" key="7">
    <source>
        <dbReference type="ARBA" id="ARBA00048220"/>
    </source>
</evidence>
<comment type="catalytic activity">
    <reaction evidence="9">
        <text>an acyl phosphate + H2O = a carboxylate + phosphate + H(+)</text>
        <dbReference type="Rhea" id="RHEA:14965"/>
        <dbReference type="ChEBI" id="CHEBI:15377"/>
        <dbReference type="ChEBI" id="CHEBI:15378"/>
        <dbReference type="ChEBI" id="CHEBI:29067"/>
        <dbReference type="ChEBI" id="CHEBI:43474"/>
        <dbReference type="ChEBI" id="CHEBI:59918"/>
        <dbReference type="EC" id="3.6.1.7"/>
    </reaction>
</comment>
<keyword evidence="6" id="KW-0862">Zinc</keyword>
<dbReference type="EMBL" id="SOQX01000006">
    <property type="protein sequence ID" value="TDY00069.1"/>
    <property type="molecule type" value="Genomic_DNA"/>
</dbReference>
<evidence type="ECO:0000256" key="1">
    <source>
        <dbReference type="ARBA" id="ARBA00004711"/>
    </source>
</evidence>
<dbReference type="PROSITE" id="PS00150">
    <property type="entry name" value="ACYLPHOSPHATASE_1"/>
    <property type="match status" value="1"/>
</dbReference>
<evidence type="ECO:0000256" key="9">
    <source>
        <dbReference type="PROSITE-ProRule" id="PRU00520"/>
    </source>
</evidence>
<evidence type="ECO:0000256" key="3">
    <source>
        <dbReference type="ARBA" id="ARBA00022598"/>
    </source>
</evidence>
<feature type="domain" description="Acylphosphatase-like" evidence="10">
    <location>
        <begin position="4"/>
        <end position="90"/>
    </location>
</feature>
<dbReference type="PIRSF" id="PIRSF006256">
    <property type="entry name" value="CMPcnvr_hdrg_mat"/>
    <property type="match status" value="1"/>
</dbReference>
<evidence type="ECO:0000256" key="6">
    <source>
        <dbReference type="ARBA" id="ARBA00022833"/>
    </source>
</evidence>
<evidence type="ECO:0000259" key="10">
    <source>
        <dbReference type="PROSITE" id="PS51160"/>
    </source>
</evidence>
<comment type="similarity">
    <text evidence="2 8">Belongs to the carbamoyltransferase HypF family.</text>
</comment>
<keyword evidence="5" id="KW-0863">Zinc-finger</keyword>
<dbReference type="PROSITE" id="PS51160">
    <property type="entry name" value="ACYLPHOSPHATASE_3"/>
    <property type="match status" value="1"/>
</dbReference>
<dbReference type="Gene3D" id="3.30.420.40">
    <property type="match status" value="1"/>
</dbReference>
<dbReference type="Proteomes" id="UP000294914">
    <property type="component" value="Unassembled WGS sequence"/>
</dbReference>
<dbReference type="Pfam" id="PF22521">
    <property type="entry name" value="HypF_C_2"/>
    <property type="match status" value="1"/>
</dbReference>
<dbReference type="GO" id="GO:0051604">
    <property type="term" value="P:protein maturation"/>
    <property type="evidence" value="ECO:0007669"/>
    <property type="project" value="TreeGrafter"/>
</dbReference>
<dbReference type="OrthoDB" id="9808093at2"/>
<name>A0A4R8IRE4_9GAMM</name>
<evidence type="ECO:0000256" key="2">
    <source>
        <dbReference type="ARBA" id="ARBA00008097"/>
    </source>
</evidence>
<evidence type="ECO:0000259" key="11">
    <source>
        <dbReference type="PROSITE" id="PS51163"/>
    </source>
</evidence>
<comment type="pathway">
    <text evidence="1 8">Protein modification; [NiFe] hydrogenase maturation.</text>
</comment>
<dbReference type="GO" id="GO:0003725">
    <property type="term" value="F:double-stranded RNA binding"/>
    <property type="evidence" value="ECO:0007669"/>
    <property type="project" value="InterPro"/>
</dbReference>
<comment type="catalytic activity">
    <reaction evidence="7 8">
        <text>C-terminal L-cysteinyl-[HypE protein] + carbamoyl phosphate + ATP + H2O = C-terminal S-carboxamide-L-cysteinyl-[HypE protein] + AMP + phosphate + diphosphate + H(+)</text>
        <dbReference type="Rhea" id="RHEA:55636"/>
        <dbReference type="Rhea" id="RHEA-COMP:14247"/>
        <dbReference type="Rhea" id="RHEA-COMP:14392"/>
        <dbReference type="ChEBI" id="CHEBI:15377"/>
        <dbReference type="ChEBI" id="CHEBI:15378"/>
        <dbReference type="ChEBI" id="CHEBI:30616"/>
        <dbReference type="ChEBI" id="CHEBI:33019"/>
        <dbReference type="ChEBI" id="CHEBI:43474"/>
        <dbReference type="ChEBI" id="CHEBI:58228"/>
        <dbReference type="ChEBI" id="CHEBI:76913"/>
        <dbReference type="ChEBI" id="CHEBI:139126"/>
        <dbReference type="ChEBI" id="CHEBI:456215"/>
    </reaction>
</comment>
<dbReference type="InterPro" id="IPR051060">
    <property type="entry name" value="Carbamoyltrans_HypF-like"/>
</dbReference>
<dbReference type="Pfam" id="PF00708">
    <property type="entry name" value="Acylphosphatase"/>
    <property type="match status" value="1"/>
</dbReference>
<dbReference type="InterPro" id="IPR006070">
    <property type="entry name" value="Sua5-like_dom"/>
</dbReference>
<dbReference type="GO" id="GO:0016874">
    <property type="term" value="F:ligase activity"/>
    <property type="evidence" value="ECO:0007669"/>
    <property type="project" value="UniProtKB-UniRule"/>
</dbReference>
<sequence>MQQRREFIIKGRVQGVGMRPFIYQLATGLQLGGWVRNLNGSVQLQLEGDQQAIHRFVQLLKNAPPLTAHPVFVDEQLLEPTHETGFRIRSSRTTTEADIHVPPDYFLCPDCLRELNAPGDRRYAYPFINCASCGPRYTLIRQLPYDRPNTGMADFPLCPACHSEYTDPMQRRFHAEPVACPECGPQLSFENLNQSQQGSQALQTTLELLQLGELVLIKGIGGYHLCCDATNSEAVEHLRQRKQRPHKPLALMFPSVGDDELDAVRAELHVEATEAAVLRSPARPIVLLRKRPDSRLPGLLAPGMQELGVMLPYSPLHYLLLARLERPIVATSANLPGEPVLTDAGEVNRRLADVTPNRLHHNRPIVRPADDPLVRLIQQRIRPLRLGRGTAPLELELPQPLPRPLLACGGHMKNSVALAWEQRIVISPHVGDLDSPRSRETYARTIADLQQLYAVQATSLVCDHHRGYFGSQWAAAQPLPTCPVWHHHAHAAVLAGEYPQESRWLVFTWDGVGLGEDSTLWGGEALLGRPGDWQRVGSWQPFRLPGAERAAREPWRTALGVCWQSDTRWPGAPAGVDLLYGAWQKGLNSPLTSAVGRLFDAAAALLGLCQRASFEGQAPMWLEQLAWQGEHPGIELPLVAEGPVWRSDWMPLLAMLLDESLSTADRAHAFHASLARALLAQASELKQQHGDFAIGLSGGVFQNRLLCELIMQQSQKFGLRIYLPQQVPVNDAGLCYGQIIEARARLQSQ</sequence>
<dbReference type="GO" id="GO:0016743">
    <property type="term" value="F:carboxyl- or carbamoyltransferase activity"/>
    <property type="evidence" value="ECO:0007669"/>
    <property type="project" value="UniProtKB-UniRule"/>
</dbReference>
<dbReference type="AlphaFoldDB" id="A0A4R8IRE4"/>
<dbReference type="RefSeq" id="WP_134084509.1">
    <property type="nucleotide sequence ID" value="NZ_SOQX01000006.1"/>
</dbReference>
<evidence type="ECO:0000256" key="8">
    <source>
        <dbReference type="PIRNR" id="PIRNR006256"/>
    </source>
</evidence>
<dbReference type="Gene3D" id="3.30.420.360">
    <property type="match status" value="1"/>
</dbReference>
<feature type="active site" evidence="9">
    <location>
        <position position="37"/>
    </location>
</feature>
<dbReference type="InterPro" id="IPR055128">
    <property type="entry name" value="HypF_C_2"/>
</dbReference>
<dbReference type="Gene3D" id="3.90.870.50">
    <property type="match status" value="1"/>
</dbReference>
<dbReference type="NCBIfam" id="TIGR00143">
    <property type="entry name" value="hypF"/>
    <property type="match status" value="1"/>
</dbReference>
<dbReference type="InterPro" id="IPR001792">
    <property type="entry name" value="Acylphosphatase-like_dom"/>
</dbReference>
<organism evidence="12 13">
    <name type="scientific">Thiohalophilus thiocyanatoxydans</name>
    <dbReference type="NCBI Taxonomy" id="381308"/>
    <lineage>
        <taxon>Bacteria</taxon>
        <taxon>Pseudomonadati</taxon>
        <taxon>Pseudomonadota</taxon>
        <taxon>Gammaproteobacteria</taxon>
        <taxon>Thiohalomonadales</taxon>
        <taxon>Thiohalophilaceae</taxon>
        <taxon>Thiohalophilus</taxon>
    </lineage>
</organism>
<evidence type="ECO:0000256" key="5">
    <source>
        <dbReference type="ARBA" id="ARBA00022771"/>
    </source>
</evidence>
<keyword evidence="9" id="KW-0378">Hydrolase</keyword>
<dbReference type="PROSITE" id="PS51163">
    <property type="entry name" value="YRDC"/>
    <property type="match status" value="1"/>
</dbReference>
<dbReference type="PANTHER" id="PTHR42959">
    <property type="entry name" value="CARBAMOYLTRANSFERASE"/>
    <property type="match status" value="1"/>
</dbReference>
<dbReference type="EC" id="6.2.-.-" evidence="8"/>
<feature type="domain" description="YrdC-like" evidence="11">
    <location>
        <begin position="199"/>
        <end position="389"/>
    </location>
</feature>
<dbReference type="GO" id="GO:0008270">
    <property type="term" value="F:zinc ion binding"/>
    <property type="evidence" value="ECO:0007669"/>
    <property type="project" value="UniProtKB-KW"/>
</dbReference>
<dbReference type="UniPathway" id="UPA00335"/>
<accession>A0A4R8IRE4</accession>
<dbReference type="Pfam" id="PF17788">
    <property type="entry name" value="HypF_C"/>
    <property type="match status" value="1"/>
</dbReference>
<keyword evidence="13" id="KW-1185">Reference proteome</keyword>
<dbReference type="InterPro" id="IPR004421">
    <property type="entry name" value="Carbamoyltransferase_HypF"/>
</dbReference>
<keyword evidence="4" id="KW-0479">Metal-binding</keyword>
<comment type="caution">
    <text evidence="12">The sequence shown here is derived from an EMBL/GenBank/DDBJ whole genome shotgun (WGS) entry which is preliminary data.</text>
</comment>
<dbReference type="InterPro" id="IPR011125">
    <property type="entry name" value="Znf_HypF"/>
</dbReference>
<comment type="function">
    <text evidence="8">Involved in the maturation of [NiFe] hydrogenases. Along with HypE, it catalyzes the synthesis of the CN ligands of the active site iron of [NiFe]-hydrogenases. HypF functions as a carbamoyl transferase using carbamoylphosphate as a substrate and transferring the carboxamido moiety in an ATP-dependent reaction to the thiolate of the C-terminal cysteine of HypE yielding a protein-S-carboxamide.</text>
</comment>
<keyword evidence="3" id="KW-0436">Ligase</keyword>
<dbReference type="InterPro" id="IPR036046">
    <property type="entry name" value="Acylphosphatase-like_dom_sf"/>
</dbReference>
<gene>
    <name evidence="12" type="ORF">EDC23_2233</name>
</gene>
<evidence type="ECO:0000256" key="4">
    <source>
        <dbReference type="ARBA" id="ARBA00022723"/>
    </source>
</evidence>
<evidence type="ECO:0000313" key="13">
    <source>
        <dbReference type="Proteomes" id="UP000294914"/>
    </source>
</evidence>
<dbReference type="Pfam" id="PF01300">
    <property type="entry name" value="Sua5_yciO_yrdC"/>
    <property type="match status" value="1"/>
</dbReference>
<feature type="active site" evidence="9">
    <location>
        <position position="19"/>
    </location>
</feature>
<proteinExistence type="inferred from homology"/>
<dbReference type="GO" id="GO:0003998">
    <property type="term" value="F:acylphosphatase activity"/>
    <property type="evidence" value="ECO:0007669"/>
    <property type="project" value="UniProtKB-EC"/>
</dbReference>
<dbReference type="Pfam" id="PF07503">
    <property type="entry name" value="zf-HYPF"/>
    <property type="match status" value="2"/>
</dbReference>
<dbReference type="InterPro" id="IPR041440">
    <property type="entry name" value="HypF_C"/>
</dbReference>
<protein>
    <recommendedName>
        <fullName evidence="8">Carbamoyltransferase HypF</fullName>
        <ecNumber evidence="8">6.2.-.-</ecNumber>
    </recommendedName>
</protein>
<dbReference type="SUPFAM" id="SSF54975">
    <property type="entry name" value="Acylphosphatase/BLUF domain-like"/>
    <property type="match status" value="1"/>
</dbReference>
<evidence type="ECO:0000313" key="12">
    <source>
        <dbReference type="EMBL" id="TDY00069.1"/>
    </source>
</evidence>
<dbReference type="PANTHER" id="PTHR42959:SF1">
    <property type="entry name" value="CARBAMOYLTRANSFERASE HYPF"/>
    <property type="match status" value="1"/>
</dbReference>
<dbReference type="Gene3D" id="3.30.110.120">
    <property type="match status" value="1"/>
</dbReference>
<reference evidence="12 13" key="1">
    <citation type="submission" date="2019-03" db="EMBL/GenBank/DDBJ databases">
        <title>Genomic Encyclopedia of Type Strains, Phase IV (KMG-IV): sequencing the most valuable type-strain genomes for metagenomic binning, comparative biology and taxonomic classification.</title>
        <authorList>
            <person name="Goeker M."/>
        </authorList>
    </citation>
    <scope>NUCLEOTIDE SEQUENCE [LARGE SCALE GENOMIC DNA]</scope>
    <source>
        <strain evidence="12 13">DSM 16326</strain>
    </source>
</reference>
<dbReference type="InterPro" id="IPR017945">
    <property type="entry name" value="DHBP_synth_RibB-like_a/b_dom"/>
</dbReference>
<dbReference type="InterPro" id="IPR017968">
    <property type="entry name" value="Acylphosphatase_CS"/>
</dbReference>
<dbReference type="SUPFAM" id="SSF55821">
    <property type="entry name" value="YrdC/RibB"/>
    <property type="match status" value="1"/>
</dbReference>